<evidence type="ECO:0000256" key="2">
    <source>
        <dbReference type="ARBA" id="ARBA00011056"/>
    </source>
</evidence>
<keyword evidence="4" id="KW-0509">mRNA transport</keyword>
<reference evidence="13 14" key="1">
    <citation type="submission" date="2016-06" db="EMBL/GenBank/DDBJ databases">
        <title>Evolution of pathogenesis and genome organization in the Tremellales.</title>
        <authorList>
            <person name="Cuomo C."/>
            <person name="Litvintseva A."/>
            <person name="Heitman J."/>
            <person name="Chen Y."/>
            <person name="Sun S."/>
            <person name="Springer D."/>
            <person name="Dromer F."/>
            <person name="Young S."/>
            <person name="Zeng Q."/>
            <person name="Chapman S."/>
            <person name="Gujja S."/>
            <person name="Saif S."/>
            <person name="Birren B."/>
        </authorList>
    </citation>
    <scope>NUCLEOTIDE SEQUENCE [LARGE SCALE GENOMIC DNA]</scope>
    <source>
        <strain evidence="13 14">ATCC 28783</strain>
    </source>
</reference>
<feature type="compositionally biased region" description="Basic and acidic residues" evidence="12">
    <location>
        <begin position="264"/>
        <end position="274"/>
    </location>
</feature>
<feature type="compositionally biased region" description="Low complexity" evidence="12">
    <location>
        <begin position="330"/>
        <end position="342"/>
    </location>
</feature>
<comment type="similarity">
    <text evidence="2">Belongs to the GLE1 family.</text>
</comment>
<feature type="compositionally biased region" description="Basic and acidic residues" evidence="12">
    <location>
        <begin position="60"/>
        <end position="70"/>
    </location>
</feature>
<dbReference type="OrthoDB" id="420884at2759"/>
<feature type="compositionally biased region" description="Polar residues" evidence="12">
    <location>
        <begin position="117"/>
        <end position="133"/>
    </location>
</feature>
<evidence type="ECO:0000256" key="8">
    <source>
        <dbReference type="ARBA" id="ARBA00023242"/>
    </source>
</evidence>
<evidence type="ECO:0000256" key="7">
    <source>
        <dbReference type="ARBA" id="ARBA00023132"/>
    </source>
</evidence>
<protein>
    <recommendedName>
        <fullName evidence="9">mRNA export factor GLE1</fullName>
    </recommendedName>
    <alternativeName>
        <fullName evidence="10">Nucleoporin GLE1</fullName>
    </alternativeName>
</protein>
<evidence type="ECO:0000313" key="13">
    <source>
        <dbReference type="EMBL" id="RXK40926.1"/>
    </source>
</evidence>
<evidence type="ECO:0000256" key="3">
    <source>
        <dbReference type="ARBA" id="ARBA00022448"/>
    </source>
</evidence>
<keyword evidence="6" id="KW-0811">Translocation</keyword>
<dbReference type="GO" id="GO:0005737">
    <property type="term" value="C:cytoplasm"/>
    <property type="evidence" value="ECO:0007669"/>
    <property type="project" value="TreeGrafter"/>
</dbReference>
<comment type="subcellular location">
    <subcellularLocation>
        <location evidence="1">Nucleus</location>
        <location evidence="1">Nuclear pore complex</location>
    </subcellularLocation>
</comment>
<name>A0A4Q1BSI7_TREME</name>
<sequence length="682" mass="75704">MKFALDSDSDSGSISSSETDSPSVKSTSSKHDSTSQIPNPMSELGRRIREATLEPESDDDHPRVVRRDSYDSENEAADLLDVASEVSSVSESDEEPVKQVIPPVIRNVPAEQGVSHHASSGASKQTMTMSTSRSLHDLVTRKAGVATLRDESTQPSPPELFARRIELEALTNGQMLINKRMALIRRAVSEEPTVSPDSAWLAKQEMKREQDEIARLMQAMTVEKKERAGALKNKISGLWSSIDVAVSARTKQATEAQHRAEAAKKLEEEKKQAEAQRAAQVVKKAEDERRAAKEAAERRAREEADLKREAEDKAAEEQRQAEIRKKEQESAITTTAASSTQTPERAALVTAVTQENQRTRTMVHQRRGSADFYRWRLEQDYIKKNIHQPVKTNPALKGSLFKIAAKMRRFVGQVTNKKSVIVRVTGDIHKILCEQLGRETSAANPAIYKTDLPVAYLYMTSRLAKCLIEQAEAEVSVKADAAFPVAWVVLGLLVRGHASFGPILFSRLAKKCPWVVPHLPRPDSSDPAAIRKAAGFDVNETTSSFVERMTGICTFYFAILQTSLTPLISTLPIPPTPQQLLDLVIPEFRLPRAWTWLRSILQPRTIQHHPVSSLIAAWLRVCGAEVMRTYGPAQTGKLLNLVGDKASLLGAESTASRERVHMLLDECARKGSVEGHPRKMWE</sequence>
<dbReference type="PANTHER" id="PTHR12960">
    <property type="entry name" value="GLE-1-RELATED"/>
    <property type="match status" value="1"/>
</dbReference>
<comment type="caution">
    <text evidence="13">The sequence shown here is derived from an EMBL/GenBank/DDBJ whole genome shotgun (WGS) entry which is preliminary data.</text>
</comment>
<dbReference type="GO" id="GO:0044614">
    <property type="term" value="C:nuclear pore cytoplasmic filaments"/>
    <property type="evidence" value="ECO:0007669"/>
    <property type="project" value="TreeGrafter"/>
</dbReference>
<evidence type="ECO:0000256" key="4">
    <source>
        <dbReference type="ARBA" id="ARBA00022816"/>
    </source>
</evidence>
<evidence type="ECO:0000256" key="12">
    <source>
        <dbReference type="SAM" id="MobiDB-lite"/>
    </source>
</evidence>
<accession>A0A4Q1BSI7</accession>
<dbReference type="PANTHER" id="PTHR12960:SF0">
    <property type="entry name" value="MRNA EXPORT FACTOR GLE1"/>
    <property type="match status" value="1"/>
</dbReference>
<keyword evidence="8" id="KW-0539">Nucleus</keyword>
<feature type="compositionally biased region" description="Basic and acidic residues" evidence="12">
    <location>
        <begin position="283"/>
        <end position="329"/>
    </location>
</feature>
<dbReference type="GO" id="GO:0000822">
    <property type="term" value="F:inositol hexakisphosphate binding"/>
    <property type="evidence" value="ECO:0007669"/>
    <property type="project" value="TreeGrafter"/>
</dbReference>
<organism evidence="13 14">
    <name type="scientific">Tremella mesenterica</name>
    <name type="common">Jelly fungus</name>
    <dbReference type="NCBI Taxonomy" id="5217"/>
    <lineage>
        <taxon>Eukaryota</taxon>
        <taxon>Fungi</taxon>
        <taxon>Dikarya</taxon>
        <taxon>Basidiomycota</taxon>
        <taxon>Agaricomycotina</taxon>
        <taxon>Tremellomycetes</taxon>
        <taxon>Tremellales</taxon>
        <taxon>Tremellaceae</taxon>
        <taxon>Tremella</taxon>
    </lineage>
</organism>
<evidence type="ECO:0000313" key="14">
    <source>
        <dbReference type="Proteomes" id="UP000289152"/>
    </source>
</evidence>
<evidence type="ECO:0000256" key="1">
    <source>
        <dbReference type="ARBA" id="ARBA00004567"/>
    </source>
</evidence>
<feature type="region of interest" description="Disordered" evidence="12">
    <location>
        <begin position="264"/>
        <end position="345"/>
    </location>
</feature>
<keyword evidence="14" id="KW-1185">Reference proteome</keyword>
<dbReference type="Proteomes" id="UP000289152">
    <property type="component" value="Unassembled WGS sequence"/>
</dbReference>
<dbReference type="GO" id="GO:0015031">
    <property type="term" value="P:protein transport"/>
    <property type="evidence" value="ECO:0007669"/>
    <property type="project" value="UniProtKB-KW"/>
</dbReference>
<evidence type="ECO:0000256" key="11">
    <source>
        <dbReference type="SAM" id="Coils"/>
    </source>
</evidence>
<evidence type="ECO:0000256" key="6">
    <source>
        <dbReference type="ARBA" id="ARBA00023010"/>
    </source>
</evidence>
<dbReference type="InParanoid" id="A0A4Q1BSI7"/>
<keyword evidence="7" id="KW-0906">Nuclear pore complex</keyword>
<dbReference type="STRING" id="5217.A0A4Q1BSI7"/>
<dbReference type="Gene3D" id="1.25.40.510">
    <property type="entry name" value="GLE1-like"/>
    <property type="match status" value="1"/>
</dbReference>
<feature type="compositionally biased region" description="Low complexity" evidence="12">
    <location>
        <begin position="10"/>
        <end position="23"/>
    </location>
</feature>
<feature type="region of interest" description="Disordered" evidence="12">
    <location>
        <begin position="1"/>
        <end position="133"/>
    </location>
</feature>
<dbReference type="GO" id="GO:0031369">
    <property type="term" value="F:translation initiation factor binding"/>
    <property type="evidence" value="ECO:0007669"/>
    <property type="project" value="TreeGrafter"/>
</dbReference>
<dbReference type="GO" id="GO:0016973">
    <property type="term" value="P:poly(A)+ mRNA export from nucleus"/>
    <property type="evidence" value="ECO:0007669"/>
    <property type="project" value="InterPro"/>
</dbReference>
<dbReference type="InterPro" id="IPR038506">
    <property type="entry name" value="GLE1-like_sf"/>
</dbReference>
<dbReference type="VEuPathDB" id="FungiDB:TREMEDRAFT_60073"/>
<dbReference type="InterPro" id="IPR012476">
    <property type="entry name" value="GLE1"/>
</dbReference>
<keyword evidence="11" id="KW-0175">Coiled coil</keyword>
<dbReference type="AlphaFoldDB" id="A0A4Q1BSI7"/>
<evidence type="ECO:0000256" key="10">
    <source>
        <dbReference type="ARBA" id="ARBA00029983"/>
    </source>
</evidence>
<feature type="coiled-coil region" evidence="11">
    <location>
        <begin position="199"/>
        <end position="226"/>
    </location>
</feature>
<keyword evidence="5" id="KW-0653">Protein transport</keyword>
<gene>
    <name evidence="13" type="ORF">M231_01774</name>
</gene>
<evidence type="ECO:0000256" key="9">
    <source>
        <dbReference type="ARBA" id="ARBA00026227"/>
    </source>
</evidence>
<dbReference type="EMBL" id="SDIL01000013">
    <property type="protein sequence ID" value="RXK40926.1"/>
    <property type="molecule type" value="Genomic_DNA"/>
</dbReference>
<keyword evidence="3" id="KW-0813">Transport</keyword>
<evidence type="ECO:0000256" key="5">
    <source>
        <dbReference type="ARBA" id="ARBA00022927"/>
    </source>
</evidence>
<proteinExistence type="inferred from homology"/>
<dbReference type="GO" id="GO:0005543">
    <property type="term" value="F:phospholipid binding"/>
    <property type="evidence" value="ECO:0007669"/>
    <property type="project" value="TreeGrafter"/>
</dbReference>
<dbReference type="Pfam" id="PF07817">
    <property type="entry name" value="GLE1"/>
    <property type="match status" value="1"/>
</dbReference>